<gene>
    <name evidence="2" type="ORF">RRF57_006401</name>
</gene>
<dbReference type="GO" id="GO:0010181">
    <property type="term" value="F:FMN binding"/>
    <property type="evidence" value="ECO:0007669"/>
    <property type="project" value="TreeGrafter"/>
</dbReference>
<reference evidence="2 3" key="1">
    <citation type="submission" date="2023-10" db="EMBL/GenBank/DDBJ databases">
        <title>Draft genome sequence of Xylaria bambusicola isolate GMP-LS, the root and basal stem rot pathogen of sugarcane in Indonesia.</title>
        <authorList>
            <person name="Selvaraj P."/>
            <person name="Muralishankar V."/>
            <person name="Muruganantham S."/>
            <person name="Sp S."/>
            <person name="Haryani S."/>
            <person name="Lau K.J.X."/>
            <person name="Naqvi N.I."/>
        </authorList>
    </citation>
    <scope>NUCLEOTIDE SEQUENCE [LARGE SCALE GENOMIC DNA]</scope>
    <source>
        <strain evidence="2">GMP-LS</strain>
    </source>
</reference>
<dbReference type="InterPro" id="IPR050712">
    <property type="entry name" value="NAD(P)H-dep_reductase"/>
</dbReference>
<dbReference type="GO" id="GO:0016491">
    <property type="term" value="F:oxidoreductase activity"/>
    <property type="evidence" value="ECO:0007669"/>
    <property type="project" value="InterPro"/>
</dbReference>
<dbReference type="AlphaFoldDB" id="A0AAN7US24"/>
<organism evidence="2 3">
    <name type="scientific">Xylaria bambusicola</name>
    <dbReference type="NCBI Taxonomy" id="326684"/>
    <lineage>
        <taxon>Eukaryota</taxon>
        <taxon>Fungi</taxon>
        <taxon>Dikarya</taxon>
        <taxon>Ascomycota</taxon>
        <taxon>Pezizomycotina</taxon>
        <taxon>Sordariomycetes</taxon>
        <taxon>Xylariomycetidae</taxon>
        <taxon>Xylariales</taxon>
        <taxon>Xylariaceae</taxon>
        <taxon>Xylaria</taxon>
    </lineage>
</organism>
<dbReference type="InterPro" id="IPR029039">
    <property type="entry name" value="Flavoprotein-like_sf"/>
</dbReference>
<feature type="domain" description="NADPH-dependent FMN reductase-like" evidence="1">
    <location>
        <begin position="17"/>
        <end position="156"/>
    </location>
</feature>
<dbReference type="InterPro" id="IPR005025">
    <property type="entry name" value="FMN_Rdtase-like_dom"/>
</dbReference>
<keyword evidence="3" id="KW-1185">Reference proteome</keyword>
<comment type="caution">
    <text evidence="2">The sequence shown here is derived from an EMBL/GenBank/DDBJ whole genome shotgun (WGS) entry which is preliminary data.</text>
</comment>
<evidence type="ECO:0000313" key="3">
    <source>
        <dbReference type="Proteomes" id="UP001305414"/>
    </source>
</evidence>
<sequence length="220" mass="23778">METILKILITKMASKSVALITMSLRPARIGVNVAAFVQPIFQKAFSAADVKLTPVDLRDFNLPIFNENVAPAMVPAFAQFEHEHSKAWSAEIAKHDGYIIVIPEYNFGLAGGTKNAIDYLLNEWKGKPVVIVSYGAHGGSKASQQAKEILGGLGLRIAETRPQLAFADPMGEMGVILAEGKVTEASRAKWEGQTDKIVKAADELKELLLQPNDPANAPKA</sequence>
<evidence type="ECO:0000259" key="1">
    <source>
        <dbReference type="Pfam" id="PF03358"/>
    </source>
</evidence>
<dbReference type="EMBL" id="JAWHQM010000017">
    <property type="protein sequence ID" value="KAK5630686.1"/>
    <property type="molecule type" value="Genomic_DNA"/>
</dbReference>
<dbReference type="Proteomes" id="UP001305414">
    <property type="component" value="Unassembled WGS sequence"/>
</dbReference>
<dbReference type="Gene3D" id="3.40.50.360">
    <property type="match status" value="1"/>
</dbReference>
<proteinExistence type="predicted"/>
<dbReference type="SUPFAM" id="SSF52218">
    <property type="entry name" value="Flavoproteins"/>
    <property type="match status" value="1"/>
</dbReference>
<dbReference type="PANTHER" id="PTHR30543">
    <property type="entry name" value="CHROMATE REDUCTASE"/>
    <property type="match status" value="1"/>
</dbReference>
<dbReference type="PANTHER" id="PTHR30543:SF21">
    <property type="entry name" value="NAD(P)H-DEPENDENT FMN REDUCTASE LOT6"/>
    <property type="match status" value="1"/>
</dbReference>
<protein>
    <recommendedName>
        <fullName evidence="1">NADPH-dependent FMN reductase-like domain-containing protein</fullName>
    </recommendedName>
</protein>
<accession>A0AAN7US24</accession>
<dbReference type="GO" id="GO:0005829">
    <property type="term" value="C:cytosol"/>
    <property type="evidence" value="ECO:0007669"/>
    <property type="project" value="TreeGrafter"/>
</dbReference>
<name>A0AAN7US24_9PEZI</name>
<evidence type="ECO:0000313" key="2">
    <source>
        <dbReference type="EMBL" id="KAK5630686.1"/>
    </source>
</evidence>
<dbReference type="Pfam" id="PF03358">
    <property type="entry name" value="FMN_red"/>
    <property type="match status" value="1"/>
</dbReference>